<dbReference type="PRINTS" id="PR01002">
    <property type="entry name" value="FLGFLGJ"/>
</dbReference>
<name>A0A1L5XWJ5_9XANT</name>
<protein>
    <recommendedName>
        <fullName evidence="3">Mannosyl-glycoprotein endo-beta-N-acetylglucosamidase-like domain-containing protein</fullName>
    </recommendedName>
</protein>
<keyword evidence="2" id="KW-0732">Signal</keyword>
<dbReference type="PANTHER" id="PTHR33308">
    <property type="entry name" value="PEPTIDOGLYCAN HYDROLASE FLGJ"/>
    <property type="match status" value="1"/>
</dbReference>
<keyword evidence="4" id="KW-0614">Plasmid</keyword>
<dbReference type="EMBL" id="LR828254">
    <property type="protein sequence ID" value="CAD0362448.1"/>
    <property type="molecule type" value="Genomic_DNA"/>
</dbReference>
<dbReference type="GO" id="GO:0071973">
    <property type="term" value="P:bacterial-type flagellum-dependent cell motility"/>
    <property type="evidence" value="ECO:0007669"/>
    <property type="project" value="TreeGrafter"/>
</dbReference>
<dbReference type="PANTHER" id="PTHR33308:SF9">
    <property type="entry name" value="PEPTIDOGLYCAN HYDROLASE FLGJ"/>
    <property type="match status" value="1"/>
</dbReference>
<evidence type="ECO:0000256" key="2">
    <source>
        <dbReference type="SAM" id="SignalP"/>
    </source>
</evidence>
<keyword evidence="1" id="KW-0378">Hydrolase</keyword>
<dbReference type="EMBL" id="LR828254">
    <property type="protein sequence ID" value="CAD0362452.1"/>
    <property type="molecule type" value="Genomic_DNA"/>
</dbReference>
<organism evidence="4">
    <name type="scientific">Xanthomonas hortorum pv. gardneri</name>
    <dbReference type="NCBI Taxonomy" id="2754056"/>
    <lineage>
        <taxon>Bacteria</taxon>
        <taxon>Pseudomonadati</taxon>
        <taxon>Pseudomonadota</taxon>
        <taxon>Gammaproteobacteria</taxon>
        <taxon>Lysobacterales</taxon>
        <taxon>Lysobacteraceae</taxon>
        <taxon>Xanthomonas</taxon>
    </lineage>
</organism>
<dbReference type="Gene3D" id="1.10.530.10">
    <property type="match status" value="1"/>
</dbReference>
<gene>
    <name evidence="4" type="ORF">CFBP8129_45470</name>
</gene>
<dbReference type="Pfam" id="PF01832">
    <property type="entry name" value="Glucosaminidase"/>
    <property type="match status" value="1"/>
</dbReference>
<evidence type="ECO:0000313" key="4">
    <source>
        <dbReference type="EMBL" id="CAD0362448.1"/>
    </source>
</evidence>
<reference evidence="4" key="1">
    <citation type="submission" date="2020-07" db="EMBL/GenBank/DDBJ databases">
        <authorList>
            <person name="Pothier F. J."/>
        </authorList>
    </citation>
    <scope>NUCLEOTIDE SEQUENCE [LARGE SCALE GENOMIC DNA]</scope>
    <source>
        <plasmid evidence="4">CFBP8129_p211</plasmid>
    </source>
</reference>
<feature type="domain" description="Mannosyl-glycoprotein endo-beta-N-acetylglucosamidase-like" evidence="3">
    <location>
        <begin position="97"/>
        <end position="255"/>
    </location>
</feature>
<dbReference type="AlphaFoldDB" id="A0A1L5XWJ5"/>
<dbReference type="GO" id="GO:0004040">
    <property type="term" value="F:amidase activity"/>
    <property type="evidence" value="ECO:0007669"/>
    <property type="project" value="InterPro"/>
</dbReference>
<evidence type="ECO:0000259" key="3">
    <source>
        <dbReference type="SMART" id="SM00047"/>
    </source>
</evidence>
<proteinExistence type="predicted"/>
<evidence type="ECO:0000256" key="1">
    <source>
        <dbReference type="ARBA" id="ARBA00022801"/>
    </source>
</evidence>
<dbReference type="SMART" id="SM00047">
    <property type="entry name" value="LYZ2"/>
    <property type="match status" value="1"/>
</dbReference>
<accession>A0A1L5XWJ5</accession>
<feature type="chain" id="PRO_5038218919" description="Mannosyl-glycoprotein endo-beta-N-acetylglucosamidase-like domain-containing protein" evidence="2">
    <location>
        <begin position="36"/>
        <end position="268"/>
    </location>
</feature>
<geneLocation type="plasmid" evidence="4">
    <name>CFBP8129_p211</name>
</geneLocation>
<dbReference type="InterPro" id="IPR002901">
    <property type="entry name" value="MGlyc_endo_b_GlcNAc-like_dom"/>
</dbReference>
<dbReference type="InterPro" id="IPR051056">
    <property type="entry name" value="Glycosyl_Hydrolase_73"/>
</dbReference>
<sequence>MDRDCFHNISQGKLHSCAAALAVVLLLTCFPKAEASQSGVGRPQVIRTISESGGDVINAVAIIAMPTTYFRAAPMQRLPSVLKQPSVCPGTPRNNVSMLREGFVLEIMDLALNAGRELGVDSRAIVAQAALETGWGTSHIRRSDGTSAFNLFGIKASRWNGDVVRTSTHEQVGGILRREIAAFRAYGSHAESFTDYVQLLKTSPRYQSALQSGGSVLSFAYALQQAGYATDPNYAAKIYDIANSETMACAYRTYAATNRSAYSIAAIN</sequence>
<feature type="signal peptide" evidence="2">
    <location>
        <begin position="1"/>
        <end position="35"/>
    </location>
</feature>
<dbReference type="Gene3D" id="2.10.70.40">
    <property type="entry name" value="peptidoglycan hydrolase"/>
    <property type="match status" value="1"/>
</dbReference>